<protein>
    <submittedName>
        <fullName evidence="2">Uncharacterized protein</fullName>
    </submittedName>
</protein>
<feature type="transmembrane region" description="Helical" evidence="1">
    <location>
        <begin position="171"/>
        <end position="192"/>
    </location>
</feature>
<keyword evidence="1" id="KW-0472">Membrane</keyword>
<feature type="transmembrane region" description="Helical" evidence="1">
    <location>
        <begin position="148"/>
        <end position="165"/>
    </location>
</feature>
<gene>
    <name evidence="2" type="ORF">TAT_000321700</name>
    <name evidence="3" type="ORF">TAV_000321600</name>
</gene>
<feature type="transmembrane region" description="Helical" evidence="1">
    <location>
        <begin position="213"/>
        <end position="234"/>
    </location>
</feature>
<evidence type="ECO:0000256" key="1">
    <source>
        <dbReference type="SAM" id="Phobius"/>
    </source>
</evidence>
<evidence type="ECO:0000313" key="2">
    <source>
        <dbReference type="EMBL" id="SVP94215.1"/>
    </source>
</evidence>
<keyword evidence="1" id="KW-0812">Transmembrane</keyword>
<dbReference type="AlphaFoldDB" id="A0A3B0MWU2"/>
<evidence type="ECO:0000313" key="3">
    <source>
        <dbReference type="EMBL" id="SVP94952.1"/>
    </source>
</evidence>
<proteinExistence type="predicted"/>
<organism evidence="2">
    <name type="scientific">Theileria annulata</name>
    <dbReference type="NCBI Taxonomy" id="5874"/>
    <lineage>
        <taxon>Eukaryota</taxon>
        <taxon>Sar</taxon>
        <taxon>Alveolata</taxon>
        <taxon>Apicomplexa</taxon>
        <taxon>Aconoidasida</taxon>
        <taxon>Piroplasmida</taxon>
        <taxon>Theileriidae</taxon>
        <taxon>Theileria</taxon>
    </lineage>
</organism>
<dbReference type="VEuPathDB" id="PiroplasmaDB:TA07575"/>
<accession>A0A3B0MWU2</accession>
<keyword evidence="1" id="KW-1133">Transmembrane helix</keyword>
<sequence>MDNYKGQFRWENVKTYFTDPTLLTLEVLFIVLTLSNVYVVHTLFVTVLPAPLFVTWWQLAQGLWTAWVLGDFGTSYPKLAYFPPVTIDSKLLKELFMPTVSYVAMLSSANVLLSKAPSTAAFPILASGAVAAHHAARFVACGEEYMPLRWKAVGFLLMAFVLGATDSKVAPGNVVTVACLYALLAAVFRAGCMERALHVVNGKGNALHNHQHLIGTLLLPLAIVFSGELTVLIRDLPFDPFSTRTWQVWGCFVTVGALPFLKNVVSNRLIRQTGQAPWRCLELLSVALLFVIGSAQLSPSWRSVLSTGFVLAGRFLGAMDVVKNLNPDSEPTEMYNQASKPFLVEEHSSTHELA</sequence>
<dbReference type="EMBL" id="UIVT01000004">
    <property type="protein sequence ID" value="SVP94215.1"/>
    <property type="molecule type" value="Genomic_DNA"/>
</dbReference>
<name>A0A3B0MWU2_THEAN</name>
<reference evidence="2" key="1">
    <citation type="submission" date="2018-07" db="EMBL/GenBank/DDBJ databases">
        <authorList>
            <person name="Quirk P.G."/>
            <person name="Krulwich T.A."/>
        </authorList>
    </citation>
    <scope>NUCLEOTIDE SEQUENCE</scope>
    <source>
        <strain evidence="2">Anand</strain>
    </source>
</reference>
<feature type="transmembrane region" description="Helical" evidence="1">
    <location>
        <begin position="246"/>
        <end position="265"/>
    </location>
</feature>
<feature type="transmembrane region" description="Helical" evidence="1">
    <location>
        <begin position="119"/>
        <end position="136"/>
    </location>
</feature>
<dbReference type="EMBL" id="UIVS01000004">
    <property type="protein sequence ID" value="SVP94952.1"/>
    <property type="molecule type" value="Genomic_DNA"/>
</dbReference>